<dbReference type="Proteomes" id="UP000282378">
    <property type="component" value="Unassembled WGS sequence"/>
</dbReference>
<evidence type="ECO:0000313" key="1">
    <source>
        <dbReference type="EMBL" id="RML33253.1"/>
    </source>
</evidence>
<accession>A0A0N0WSB8</accession>
<comment type="caution">
    <text evidence="1">The sequence shown here is derived from an EMBL/GenBank/DDBJ whole genome shotgun (WGS) entry which is preliminary data.</text>
</comment>
<name>A0A0N0WSB8_PSEYM</name>
<gene>
    <name evidence="1" type="ORF">APX70_100262</name>
</gene>
<reference evidence="1 2" key="1">
    <citation type="submission" date="2018-08" db="EMBL/GenBank/DDBJ databases">
        <title>Recombination of ecologically and evolutionarily significant loci maintains genetic cohesion in the Pseudomonas syringae species complex.</title>
        <authorList>
            <person name="Dillon M."/>
            <person name="Thakur S."/>
            <person name="Almeida R.N.D."/>
            <person name="Weir B.S."/>
            <person name="Guttman D.S."/>
        </authorList>
    </citation>
    <scope>NUCLEOTIDE SEQUENCE [LARGE SCALE GENOMIC DNA]</scope>
    <source>
        <strain evidence="1 2">88_10</strain>
    </source>
</reference>
<sequence>MPDRDDKGVLPLHRMQIFRIMSQILWAHTAITFIDAGFRHDSYASGNR</sequence>
<evidence type="ECO:0000313" key="2">
    <source>
        <dbReference type="Proteomes" id="UP000282378"/>
    </source>
</evidence>
<dbReference type="AlphaFoldDB" id="A0A0N0WSB8"/>
<protein>
    <submittedName>
        <fullName evidence="1">Uncharacterized protein</fullName>
    </submittedName>
</protein>
<proteinExistence type="predicted"/>
<dbReference type="EMBL" id="RBNL01004362">
    <property type="protein sequence ID" value="RML33253.1"/>
    <property type="molecule type" value="Genomic_DNA"/>
</dbReference>
<organism evidence="1 2">
    <name type="scientific">Pseudomonas syringae pv. maculicola</name>
    <dbReference type="NCBI Taxonomy" id="59511"/>
    <lineage>
        <taxon>Bacteria</taxon>
        <taxon>Pseudomonadati</taxon>
        <taxon>Pseudomonadota</taxon>
        <taxon>Gammaproteobacteria</taxon>
        <taxon>Pseudomonadales</taxon>
        <taxon>Pseudomonadaceae</taxon>
        <taxon>Pseudomonas</taxon>
    </lineage>
</organism>